<dbReference type="STRING" id="1094619.G4YNK4"/>
<feature type="non-terminal residue" evidence="1">
    <location>
        <position position="1"/>
    </location>
</feature>
<reference evidence="1 2" key="1">
    <citation type="journal article" date="2006" name="Science">
        <title>Phytophthora genome sequences uncover evolutionary origins and mechanisms of pathogenesis.</title>
        <authorList>
            <person name="Tyler B.M."/>
            <person name="Tripathy S."/>
            <person name="Zhang X."/>
            <person name="Dehal P."/>
            <person name="Jiang R.H."/>
            <person name="Aerts A."/>
            <person name="Arredondo F.D."/>
            <person name="Baxter L."/>
            <person name="Bensasson D."/>
            <person name="Beynon J.L."/>
            <person name="Chapman J."/>
            <person name="Damasceno C.M."/>
            <person name="Dorrance A.E."/>
            <person name="Dou D."/>
            <person name="Dickerman A.W."/>
            <person name="Dubchak I.L."/>
            <person name="Garbelotto M."/>
            <person name="Gijzen M."/>
            <person name="Gordon S.G."/>
            <person name="Govers F."/>
            <person name="Grunwald N.J."/>
            <person name="Huang W."/>
            <person name="Ivors K.L."/>
            <person name="Jones R.W."/>
            <person name="Kamoun S."/>
            <person name="Krampis K."/>
            <person name="Lamour K.H."/>
            <person name="Lee M.K."/>
            <person name="McDonald W.H."/>
            <person name="Medina M."/>
            <person name="Meijer H.J."/>
            <person name="Nordberg E.K."/>
            <person name="Maclean D.J."/>
            <person name="Ospina-Giraldo M.D."/>
            <person name="Morris P.F."/>
            <person name="Phuntumart V."/>
            <person name="Putnam N.H."/>
            <person name="Rash S."/>
            <person name="Rose J.K."/>
            <person name="Sakihama Y."/>
            <person name="Salamov A.A."/>
            <person name="Savidor A."/>
            <person name="Scheuring C.F."/>
            <person name="Smith B.M."/>
            <person name="Sobral B.W."/>
            <person name="Terry A."/>
            <person name="Torto-Alalibo T.A."/>
            <person name="Win J."/>
            <person name="Xu Z."/>
            <person name="Zhang H."/>
            <person name="Grigoriev I.V."/>
            <person name="Rokhsar D.S."/>
            <person name="Boore J.L."/>
        </authorList>
    </citation>
    <scope>NUCLEOTIDE SEQUENCE [LARGE SCALE GENOMIC DNA]</scope>
    <source>
        <strain evidence="1 2">P6497</strain>
    </source>
</reference>
<proteinExistence type="predicted"/>
<dbReference type="GeneID" id="20651484"/>
<protein>
    <submittedName>
        <fullName evidence="1">Uncharacterized protein</fullName>
    </submittedName>
</protein>
<dbReference type="InParanoid" id="G4YNK4"/>
<dbReference type="Proteomes" id="UP000002640">
    <property type="component" value="Unassembled WGS sequence"/>
</dbReference>
<keyword evidence="2" id="KW-1185">Reference proteome</keyword>
<evidence type="ECO:0000313" key="2">
    <source>
        <dbReference type="Proteomes" id="UP000002640"/>
    </source>
</evidence>
<dbReference type="EMBL" id="JH159151">
    <property type="protein sequence ID" value="EGZ30403.1"/>
    <property type="molecule type" value="Genomic_DNA"/>
</dbReference>
<evidence type="ECO:0000313" key="1">
    <source>
        <dbReference type="EMBL" id="EGZ30403.1"/>
    </source>
</evidence>
<dbReference type="AlphaFoldDB" id="G4YNK4"/>
<feature type="non-terminal residue" evidence="1">
    <location>
        <position position="94"/>
    </location>
</feature>
<gene>
    <name evidence="1" type="ORF">PHYSODRAFT_406816</name>
</gene>
<organism evidence="1 2">
    <name type="scientific">Phytophthora sojae (strain P6497)</name>
    <name type="common">Soybean stem and root rot agent</name>
    <name type="synonym">Phytophthora megasperma f. sp. glycines</name>
    <dbReference type="NCBI Taxonomy" id="1094619"/>
    <lineage>
        <taxon>Eukaryota</taxon>
        <taxon>Sar</taxon>
        <taxon>Stramenopiles</taxon>
        <taxon>Oomycota</taxon>
        <taxon>Peronosporomycetes</taxon>
        <taxon>Peronosporales</taxon>
        <taxon>Peronosporaceae</taxon>
        <taxon>Phytophthora</taxon>
    </lineage>
</organism>
<name>G4YNK4_PHYSP</name>
<accession>G4YNK4</accession>
<sequence length="94" mass="10819">LGGYEQEQRLLVKLADTGRVIKILQQAVKTSLDVLNIHDAAVAESWWNEMLHERMARLDMYEALVAEVLKRPSQVATEEEQIEILTLLKYGLQR</sequence>
<dbReference type="KEGG" id="psoj:PHYSODRAFT_406816"/>
<dbReference type="RefSeq" id="XP_009517678.1">
    <property type="nucleotide sequence ID" value="XM_009519383.1"/>
</dbReference>